<dbReference type="Proteomes" id="UP000887013">
    <property type="component" value="Unassembled WGS sequence"/>
</dbReference>
<dbReference type="EMBL" id="BMAW01004455">
    <property type="protein sequence ID" value="GFS89076.1"/>
    <property type="molecule type" value="Genomic_DNA"/>
</dbReference>
<gene>
    <name evidence="1" type="ORF">NPIL_473711</name>
</gene>
<evidence type="ECO:0000313" key="1">
    <source>
        <dbReference type="EMBL" id="GFS89076.1"/>
    </source>
</evidence>
<evidence type="ECO:0000313" key="2">
    <source>
        <dbReference type="Proteomes" id="UP000887013"/>
    </source>
</evidence>
<reference evidence="1" key="1">
    <citation type="submission" date="2020-08" db="EMBL/GenBank/DDBJ databases">
        <title>Multicomponent nature underlies the extraordinary mechanical properties of spider dragline silk.</title>
        <authorList>
            <person name="Kono N."/>
            <person name="Nakamura H."/>
            <person name="Mori M."/>
            <person name="Yoshida Y."/>
            <person name="Ohtoshi R."/>
            <person name="Malay A.D."/>
            <person name="Moran D.A.P."/>
            <person name="Tomita M."/>
            <person name="Numata K."/>
            <person name="Arakawa K."/>
        </authorList>
    </citation>
    <scope>NUCLEOTIDE SEQUENCE</scope>
</reference>
<sequence length="121" mass="13513">MEPSISVCGRLCPSQSCNVEANVRQFLRKGKRKNFFFLPLVTGLERTLKFSKENFVEYSETSKPLTLFAATALSTSSAKNFINFVMSPSAKFSSLAYTNQLRHISCGKARSIIGAKIFPYN</sequence>
<dbReference type="AlphaFoldDB" id="A0A8X6TAE9"/>
<proteinExistence type="predicted"/>
<keyword evidence="2" id="KW-1185">Reference proteome</keyword>
<name>A0A8X6TAE9_NEPPI</name>
<accession>A0A8X6TAE9</accession>
<protein>
    <submittedName>
        <fullName evidence="1">Uncharacterized protein</fullName>
    </submittedName>
</protein>
<organism evidence="1 2">
    <name type="scientific">Nephila pilipes</name>
    <name type="common">Giant wood spider</name>
    <name type="synonym">Nephila maculata</name>
    <dbReference type="NCBI Taxonomy" id="299642"/>
    <lineage>
        <taxon>Eukaryota</taxon>
        <taxon>Metazoa</taxon>
        <taxon>Ecdysozoa</taxon>
        <taxon>Arthropoda</taxon>
        <taxon>Chelicerata</taxon>
        <taxon>Arachnida</taxon>
        <taxon>Araneae</taxon>
        <taxon>Araneomorphae</taxon>
        <taxon>Entelegynae</taxon>
        <taxon>Araneoidea</taxon>
        <taxon>Nephilidae</taxon>
        <taxon>Nephila</taxon>
    </lineage>
</organism>
<comment type="caution">
    <text evidence="1">The sequence shown here is derived from an EMBL/GenBank/DDBJ whole genome shotgun (WGS) entry which is preliminary data.</text>
</comment>